<dbReference type="OrthoDB" id="1870283at2759"/>
<name>A0A9Q0H4G8_9MAGN</name>
<accession>A0A9Q0H4G8</accession>
<feature type="compositionally biased region" description="Basic and acidic residues" evidence="3">
    <location>
        <begin position="55"/>
        <end position="64"/>
    </location>
</feature>
<proteinExistence type="predicted"/>
<dbReference type="GO" id="GO:0072699">
    <property type="term" value="P:protein localization to cortical microtubule cytoskeleton"/>
    <property type="evidence" value="ECO:0007669"/>
    <property type="project" value="TreeGrafter"/>
</dbReference>
<evidence type="ECO:0000256" key="2">
    <source>
        <dbReference type="SAM" id="Coils"/>
    </source>
</evidence>
<organism evidence="4 5">
    <name type="scientific">Protea cynaroides</name>
    <dbReference type="NCBI Taxonomy" id="273540"/>
    <lineage>
        <taxon>Eukaryota</taxon>
        <taxon>Viridiplantae</taxon>
        <taxon>Streptophyta</taxon>
        <taxon>Embryophyta</taxon>
        <taxon>Tracheophyta</taxon>
        <taxon>Spermatophyta</taxon>
        <taxon>Magnoliopsida</taxon>
        <taxon>Proteales</taxon>
        <taxon>Proteaceae</taxon>
        <taxon>Protea</taxon>
    </lineage>
</organism>
<feature type="region of interest" description="Disordered" evidence="3">
    <location>
        <begin position="491"/>
        <end position="515"/>
    </location>
</feature>
<reference evidence="4" key="1">
    <citation type="journal article" date="2023" name="Plant J.">
        <title>The genome of the king protea, Protea cynaroides.</title>
        <authorList>
            <person name="Chang J."/>
            <person name="Duong T.A."/>
            <person name="Schoeman C."/>
            <person name="Ma X."/>
            <person name="Roodt D."/>
            <person name="Barker N."/>
            <person name="Li Z."/>
            <person name="Van de Peer Y."/>
            <person name="Mizrachi E."/>
        </authorList>
    </citation>
    <scope>NUCLEOTIDE SEQUENCE</scope>
    <source>
        <tissue evidence="4">Young leaves</tissue>
    </source>
</reference>
<evidence type="ECO:0000313" key="4">
    <source>
        <dbReference type="EMBL" id="KAJ4958103.1"/>
    </source>
</evidence>
<keyword evidence="5" id="KW-1185">Reference proteome</keyword>
<evidence type="ECO:0008006" key="6">
    <source>
        <dbReference type="Google" id="ProtNLM"/>
    </source>
</evidence>
<feature type="coiled-coil region" evidence="2">
    <location>
        <begin position="157"/>
        <end position="370"/>
    </location>
</feature>
<comment type="caution">
    <text evidence="4">The sequence shown here is derived from an EMBL/GenBank/DDBJ whole genome shotgun (WGS) entry which is preliminary data.</text>
</comment>
<feature type="compositionally biased region" description="Polar residues" evidence="3">
    <location>
        <begin position="506"/>
        <end position="515"/>
    </location>
</feature>
<dbReference type="GO" id="GO:0055028">
    <property type="term" value="C:cortical microtubule"/>
    <property type="evidence" value="ECO:0007669"/>
    <property type="project" value="TreeGrafter"/>
</dbReference>
<dbReference type="EMBL" id="JAMYWD010000010">
    <property type="protein sequence ID" value="KAJ4958103.1"/>
    <property type="molecule type" value="Genomic_DNA"/>
</dbReference>
<evidence type="ECO:0000256" key="3">
    <source>
        <dbReference type="SAM" id="MobiDB-lite"/>
    </source>
</evidence>
<dbReference type="PANTHER" id="PTHR31342:SF4">
    <property type="entry name" value="ACTIN BINDING PROTEIN FAMILY"/>
    <property type="match status" value="1"/>
</dbReference>
<dbReference type="PANTHER" id="PTHR31342">
    <property type="entry name" value="PROTEIN CHUP1, CHLOROPLASTIC"/>
    <property type="match status" value="1"/>
</dbReference>
<gene>
    <name evidence="4" type="ORF">NE237_025214</name>
</gene>
<sequence length="656" mass="74029">MKYNRDMRPLLLKFGVALVFSFAGFLYSKLRTRRMRRTNSSPRLSFPRPPLGDANKFDTDGRPDLKDDLRSIPAPLCSCDDASFTAHVFEESHQKFTNDDNVVELSPSSKFSGEEEELQLLPESNDIVPNEFESSSNNAGIGEKVDTAVASKVCTETEETEQEIINLRNMVKVLQEREKNLEIQLLEYYGLKEQETAMAELQNRLKISNMEAKLYTLKIESLQAKNQRLEAQVADHARVVEEFETARGNIKMLKRKLRSDEDKKKELLSALKQSIANLQEQEQMATLNDADLQNKLWRLKELEDESAELKKAHSGLQQENSALARRLESTQMLASSFLEDTETEALQKANNRLRQENEELTKEVERLRVDCCADVEELVYLRWVNACLRYELRNYKPPPGKTNARNLSKSLSPKSEEKAKQLILEYANSEGFDDRGPSIADFDSDHYSQASDLTDSGEFDDIDADVSSATRTHTATKSKFFRRLKNLVLGKKDSHSRTSSADKRNTSFAGSGKNDSASTISFEDMVGTYSCDTLSSHHNSSAMATPLTGIGGRTGGQSTLITPKGFSRHSLDIQRLRNQHLEDIKDEESIRSSSDVGSSFGYKRMVLSEKSIIGLPLDNQLDLDEPDAREKLELINFAEVLRSARGTPKPRKSTSY</sequence>
<evidence type="ECO:0000313" key="5">
    <source>
        <dbReference type="Proteomes" id="UP001141806"/>
    </source>
</evidence>
<feature type="region of interest" description="Disordered" evidence="3">
    <location>
        <begin position="545"/>
        <end position="564"/>
    </location>
</feature>
<protein>
    <recommendedName>
        <fullName evidence="6">Protein CHUP1, chloroplastic</fullName>
    </recommendedName>
</protein>
<feature type="region of interest" description="Disordered" evidence="3">
    <location>
        <begin position="38"/>
        <end position="64"/>
    </location>
</feature>
<dbReference type="Proteomes" id="UP001141806">
    <property type="component" value="Unassembled WGS sequence"/>
</dbReference>
<feature type="compositionally biased region" description="Basic and acidic residues" evidence="3">
    <location>
        <begin position="491"/>
        <end position="505"/>
    </location>
</feature>
<evidence type="ECO:0000256" key="1">
    <source>
        <dbReference type="ARBA" id="ARBA00023054"/>
    </source>
</evidence>
<keyword evidence="1 2" id="KW-0175">Coiled coil</keyword>
<dbReference type="AlphaFoldDB" id="A0A9Q0H4G8"/>
<dbReference type="InterPro" id="IPR040265">
    <property type="entry name" value="CHUP1/IPGA1-like"/>
</dbReference>